<dbReference type="AlphaFoldDB" id="A0AAE1AXZ6"/>
<evidence type="ECO:0000313" key="2">
    <source>
        <dbReference type="EMBL" id="KAK3796163.1"/>
    </source>
</evidence>
<keyword evidence="3" id="KW-1185">Reference proteome</keyword>
<evidence type="ECO:0000313" key="3">
    <source>
        <dbReference type="Proteomes" id="UP001283361"/>
    </source>
</evidence>
<evidence type="ECO:0000256" key="1">
    <source>
        <dbReference type="SAM" id="MobiDB-lite"/>
    </source>
</evidence>
<comment type="caution">
    <text evidence="2">The sequence shown here is derived from an EMBL/GenBank/DDBJ whole genome shotgun (WGS) entry which is preliminary data.</text>
</comment>
<organism evidence="2 3">
    <name type="scientific">Elysia crispata</name>
    <name type="common">lettuce slug</name>
    <dbReference type="NCBI Taxonomy" id="231223"/>
    <lineage>
        <taxon>Eukaryota</taxon>
        <taxon>Metazoa</taxon>
        <taxon>Spiralia</taxon>
        <taxon>Lophotrochozoa</taxon>
        <taxon>Mollusca</taxon>
        <taxon>Gastropoda</taxon>
        <taxon>Heterobranchia</taxon>
        <taxon>Euthyneura</taxon>
        <taxon>Panpulmonata</taxon>
        <taxon>Sacoglossa</taxon>
        <taxon>Placobranchoidea</taxon>
        <taxon>Plakobranchidae</taxon>
        <taxon>Elysia</taxon>
    </lineage>
</organism>
<feature type="compositionally biased region" description="Low complexity" evidence="1">
    <location>
        <begin position="261"/>
        <end position="270"/>
    </location>
</feature>
<dbReference type="EMBL" id="JAWDGP010000919">
    <property type="protein sequence ID" value="KAK3796163.1"/>
    <property type="molecule type" value="Genomic_DNA"/>
</dbReference>
<dbReference type="Proteomes" id="UP001283361">
    <property type="component" value="Unassembled WGS sequence"/>
</dbReference>
<feature type="region of interest" description="Disordered" evidence="1">
    <location>
        <begin position="237"/>
        <end position="276"/>
    </location>
</feature>
<accession>A0AAE1AXZ6</accession>
<name>A0AAE1AXZ6_9GAST</name>
<sequence length="301" mass="34065">MLKEYILKFQTQESLIHKLHDHQMATTKKFLACFIKAEFLSDLSPKQMAPLDVDSITHHLDLKDMFIAKITGDILNFLIKVNKSFRQPARHLLHTFPLDNALLVSLSALDPSAPNHSVVEYLPCENIFNYEAPNIQSGSQQPQSLPPASCSAALYQDICCRLMLCIILAVNLDAQRPREHQKEPILKALYVEMADDTMNRNIFQAFQDTHEADPIARATMAMKRFINLTNALRFDVKDTSSSRRGQSISPEDIESPEKPSPSHSLLPESSMRSPPHPLPPPNLLWSHPQPWRWVTGACLVL</sequence>
<proteinExistence type="predicted"/>
<gene>
    <name evidence="2" type="ORF">RRG08_018161</name>
</gene>
<protein>
    <submittedName>
        <fullName evidence="2">Uncharacterized protein</fullName>
    </submittedName>
</protein>
<reference evidence="2" key="1">
    <citation type="journal article" date="2023" name="G3 (Bethesda)">
        <title>A reference genome for the long-term kleptoplast-retaining sea slug Elysia crispata morphotype clarki.</title>
        <authorList>
            <person name="Eastman K.E."/>
            <person name="Pendleton A.L."/>
            <person name="Shaikh M.A."/>
            <person name="Suttiyut T."/>
            <person name="Ogas R."/>
            <person name="Tomko P."/>
            <person name="Gavelis G."/>
            <person name="Widhalm J.R."/>
            <person name="Wisecaver J.H."/>
        </authorList>
    </citation>
    <scope>NUCLEOTIDE SEQUENCE</scope>
    <source>
        <strain evidence="2">ECLA1</strain>
    </source>
</reference>